<gene>
    <name evidence="2" type="primary">ORF215627</name>
</gene>
<sequence length="94" mass="10785">MYRDFSNTLYIDGILLVQRDMYAVSMGVFFCCLWQALLRLVYSCSMSYSSLAYVLVVKKSQLHISFVRSQLFTCTVHLSDMNCKPYAPSESGEL</sequence>
<evidence type="ECO:0000313" key="2">
    <source>
        <dbReference type="EMBL" id="CEK97383.1"/>
    </source>
</evidence>
<feature type="transmembrane region" description="Helical" evidence="1">
    <location>
        <begin position="21"/>
        <end position="42"/>
    </location>
</feature>
<proteinExistence type="predicted"/>
<reference evidence="2" key="1">
    <citation type="submission" date="2014-12" db="EMBL/GenBank/DDBJ databases">
        <title>Insight into the proteome of Arion vulgaris.</title>
        <authorList>
            <person name="Aradska J."/>
            <person name="Bulat T."/>
            <person name="Smidak R."/>
            <person name="Sarate P."/>
            <person name="Gangsoo J."/>
            <person name="Sialana F."/>
            <person name="Bilban M."/>
            <person name="Lubec G."/>
        </authorList>
    </citation>
    <scope>NUCLEOTIDE SEQUENCE</scope>
    <source>
        <tissue evidence="2">Skin</tissue>
    </source>
</reference>
<keyword evidence="1" id="KW-0812">Transmembrane</keyword>
<dbReference type="AlphaFoldDB" id="A0A0B7BWP5"/>
<evidence type="ECO:0000256" key="1">
    <source>
        <dbReference type="SAM" id="Phobius"/>
    </source>
</evidence>
<accession>A0A0B7BWP5</accession>
<keyword evidence="1" id="KW-1133">Transmembrane helix</keyword>
<protein>
    <submittedName>
        <fullName evidence="2">Uncharacterized protein</fullName>
    </submittedName>
</protein>
<dbReference type="EMBL" id="HACG01050518">
    <property type="protein sequence ID" value="CEK97383.1"/>
    <property type="molecule type" value="Transcribed_RNA"/>
</dbReference>
<organism evidence="2">
    <name type="scientific">Arion vulgaris</name>
    <dbReference type="NCBI Taxonomy" id="1028688"/>
    <lineage>
        <taxon>Eukaryota</taxon>
        <taxon>Metazoa</taxon>
        <taxon>Spiralia</taxon>
        <taxon>Lophotrochozoa</taxon>
        <taxon>Mollusca</taxon>
        <taxon>Gastropoda</taxon>
        <taxon>Heterobranchia</taxon>
        <taxon>Euthyneura</taxon>
        <taxon>Panpulmonata</taxon>
        <taxon>Eupulmonata</taxon>
        <taxon>Stylommatophora</taxon>
        <taxon>Helicina</taxon>
        <taxon>Arionoidea</taxon>
        <taxon>Arionidae</taxon>
        <taxon>Arion</taxon>
    </lineage>
</organism>
<keyword evidence="1" id="KW-0472">Membrane</keyword>
<name>A0A0B7BWP5_9EUPU</name>